<accession>A0A382TE42</accession>
<organism evidence="1">
    <name type="scientific">marine metagenome</name>
    <dbReference type="NCBI Taxonomy" id="408172"/>
    <lineage>
        <taxon>unclassified sequences</taxon>
        <taxon>metagenomes</taxon>
        <taxon>ecological metagenomes</taxon>
    </lineage>
</organism>
<gene>
    <name evidence="1" type="ORF">METZ01_LOCUS373243</name>
</gene>
<name>A0A382TE42_9ZZZZ</name>
<evidence type="ECO:0000313" key="1">
    <source>
        <dbReference type="EMBL" id="SVD20389.1"/>
    </source>
</evidence>
<protein>
    <submittedName>
        <fullName evidence="1">Uncharacterized protein</fullName>
    </submittedName>
</protein>
<dbReference type="EMBL" id="UINC01135936">
    <property type="protein sequence ID" value="SVD20389.1"/>
    <property type="molecule type" value="Genomic_DNA"/>
</dbReference>
<proteinExistence type="predicted"/>
<sequence>MLIIATANTIIAIVPNSGTTWLPTISIFSVPAS</sequence>
<dbReference type="AlphaFoldDB" id="A0A382TE42"/>
<reference evidence="1" key="1">
    <citation type="submission" date="2018-05" db="EMBL/GenBank/DDBJ databases">
        <authorList>
            <person name="Lanie J.A."/>
            <person name="Ng W.-L."/>
            <person name="Kazmierczak K.M."/>
            <person name="Andrzejewski T.M."/>
            <person name="Davidsen T.M."/>
            <person name="Wayne K.J."/>
            <person name="Tettelin H."/>
            <person name="Glass J.I."/>
            <person name="Rusch D."/>
            <person name="Podicherti R."/>
            <person name="Tsui H.-C.T."/>
            <person name="Winkler M.E."/>
        </authorList>
    </citation>
    <scope>NUCLEOTIDE SEQUENCE</scope>
</reference>